<accession>A0A443VP93</accession>
<dbReference type="InterPro" id="IPR029787">
    <property type="entry name" value="Nucleotide_cyclase"/>
</dbReference>
<dbReference type="InterPro" id="IPR043128">
    <property type="entry name" value="Rev_trsase/Diguanyl_cyclase"/>
</dbReference>
<dbReference type="SUPFAM" id="SSF55073">
    <property type="entry name" value="Nucleotide cyclase"/>
    <property type="match status" value="1"/>
</dbReference>
<dbReference type="InterPro" id="IPR000160">
    <property type="entry name" value="GGDEF_dom"/>
</dbReference>
<evidence type="ECO:0000259" key="1">
    <source>
        <dbReference type="Pfam" id="PF00990"/>
    </source>
</evidence>
<protein>
    <recommendedName>
        <fullName evidence="1">GGDEF domain-containing protein</fullName>
    </recommendedName>
</protein>
<organism evidence="2 3">
    <name type="scientific">Raoultella planticola</name>
    <name type="common">Klebsiella planticola</name>
    <dbReference type="NCBI Taxonomy" id="575"/>
    <lineage>
        <taxon>Bacteria</taxon>
        <taxon>Pseudomonadati</taxon>
        <taxon>Pseudomonadota</taxon>
        <taxon>Gammaproteobacteria</taxon>
        <taxon>Enterobacterales</taxon>
        <taxon>Enterobacteriaceae</taxon>
        <taxon>Klebsiella/Raoultella group</taxon>
        <taxon>Raoultella</taxon>
    </lineage>
</organism>
<evidence type="ECO:0000313" key="2">
    <source>
        <dbReference type="EMBL" id="RWT23328.1"/>
    </source>
</evidence>
<dbReference type="Proteomes" id="UP000288843">
    <property type="component" value="Unassembled WGS sequence"/>
</dbReference>
<comment type="caution">
    <text evidence="2">The sequence shown here is derived from an EMBL/GenBank/DDBJ whole genome shotgun (WGS) entry which is preliminary data.</text>
</comment>
<gene>
    <name evidence="2" type="ORF">DN603_09520</name>
</gene>
<name>A0A443VP93_RAOPL</name>
<dbReference type="AlphaFoldDB" id="A0A443VP93"/>
<reference evidence="2 3" key="1">
    <citation type="submission" date="2018-06" db="EMBL/GenBank/DDBJ databases">
        <title>Carbapenemase-producing Enterobacteriaceae present in wastewater treatment plant effluent and nearby surface waters in the US.</title>
        <authorList>
            <person name="Mathys D.A."/>
            <person name="Mollenkopf D.F."/>
            <person name="Feicht S.M."/>
            <person name="Adams R.J."/>
            <person name="Albers A.L."/>
            <person name="Stuever D.M."/>
            <person name="Daniels J.B."/>
            <person name="Wittum T.E."/>
        </authorList>
    </citation>
    <scope>NUCLEOTIDE SEQUENCE [LARGE SCALE GENOMIC DNA]</scope>
    <source>
        <strain evidence="2 3">GEO_47_Down_B</strain>
    </source>
</reference>
<evidence type="ECO:0000313" key="3">
    <source>
        <dbReference type="Proteomes" id="UP000288843"/>
    </source>
</evidence>
<sequence length="91" mass="10673">MFVVFLSIMSLARDLGRVYAHARYEAMSDVLTQIPNRRYFFRILENLRDELYTILIIDLGNFKKIMTHGGMIRETELCDSLGYYFPGITVE</sequence>
<dbReference type="Pfam" id="PF00990">
    <property type="entry name" value="GGDEF"/>
    <property type="match status" value="1"/>
</dbReference>
<proteinExistence type="predicted"/>
<dbReference type="Gene3D" id="3.30.70.270">
    <property type="match status" value="1"/>
</dbReference>
<feature type="domain" description="GGDEF" evidence="1">
    <location>
        <begin position="26"/>
        <end position="67"/>
    </location>
</feature>
<dbReference type="EMBL" id="QKOX01000008">
    <property type="protein sequence ID" value="RWT23328.1"/>
    <property type="molecule type" value="Genomic_DNA"/>
</dbReference>